<evidence type="ECO:0000313" key="3">
    <source>
        <dbReference type="EMBL" id="KAK3316590.1"/>
    </source>
</evidence>
<evidence type="ECO:0000259" key="2">
    <source>
        <dbReference type="Pfam" id="PF22893"/>
    </source>
</evidence>
<dbReference type="EMBL" id="JAUEDM010000005">
    <property type="protein sequence ID" value="KAK3316590.1"/>
    <property type="molecule type" value="Genomic_DNA"/>
</dbReference>
<reference evidence="3" key="2">
    <citation type="submission" date="2023-06" db="EMBL/GenBank/DDBJ databases">
        <authorList>
            <consortium name="Lawrence Berkeley National Laboratory"/>
            <person name="Haridas S."/>
            <person name="Hensen N."/>
            <person name="Bonometti L."/>
            <person name="Westerberg I."/>
            <person name="Brannstrom I.O."/>
            <person name="Guillou S."/>
            <person name="Cros-Aarteil S."/>
            <person name="Calhoun S."/>
            <person name="Kuo A."/>
            <person name="Mondo S."/>
            <person name="Pangilinan J."/>
            <person name="Riley R."/>
            <person name="Labutti K."/>
            <person name="Andreopoulos B."/>
            <person name="Lipzen A."/>
            <person name="Chen C."/>
            <person name="Yanf M."/>
            <person name="Daum C."/>
            <person name="Ng V."/>
            <person name="Clum A."/>
            <person name="Steindorff A."/>
            <person name="Ohm R."/>
            <person name="Martin F."/>
            <person name="Silar P."/>
            <person name="Natvig D."/>
            <person name="Lalanne C."/>
            <person name="Gautier V."/>
            <person name="Ament-Velasquez S.L."/>
            <person name="Kruys A."/>
            <person name="Hutchinson M.I."/>
            <person name="Powell A.J."/>
            <person name="Barry K."/>
            <person name="Miller A.N."/>
            <person name="Grigoriev I.V."/>
            <person name="Debuchy R."/>
            <person name="Gladieux P."/>
            <person name="Thoren M.H."/>
            <person name="Johannesson H."/>
        </authorList>
    </citation>
    <scope>NUCLEOTIDE SEQUENCE</scope>
    <source>
        <strain evidence="3">CBS 118394</strain>
    </source>
</reference>
<dbReference type="PANTHER" id="PTHR38886:SF1">
    <property type="entry name" value="NACHT-NTPASE AND P-LOOP NTPASES N-TERMINAL DOMAIN-CONTAINING PROTEIN"/>
    <property type="match status" value="1"/>
</dbReference>
<dbReference type="AlphaFoldDB" id="A0AAE0I174"/>
<dbReference type="Proteomes" id="UP001283341">
    <property type="component" value="Unassembled WGS sequence"/>
</dbReference>
<accession>A0AAE0I174</accession>
<proteinExistence type="predicted"/>
<feature type="compositionally biased region" description="Polar residues" evidence="1">
    <location>
        <begin position="169"/>
        <end position="181"/>
    </location>
</feature>
<evidence type="ECO:0000313" key="4">
    <source>
        <dbReference type="Proteomes" id="UP001283341"/>
    </source>
</evidence>
<sequence>MAAVSVGDVIAIGKLIKDVTKVLSDSNGSRAEFAGVSADLESLEIALRQTEGVVFENPRRNRDMKKVVRSTSVLLDDFATMLGKYRPYLQPGGSGNWASDAIRQLRFSLRRPEEVKRFREQISCRLDSLHIIMSTANYSRILNMGSGTPDTGGDLNGAATTGAAVKDAQPQTSDTDSTPTQHRIERGKEGQGSNDQRMADLMNSVLGSILSGGTVRFTDALGVECSFLLSEINTWEDFEYFLVKRFPDKRHQHKIKLGEYALRRSGENEYIPSHVPFLEAFRSSSHVRMSMVFDGSFSGQCPKCSRDLRTEQPPRIQCSSCRISIDVLESDYQIIDPLTAAISDYGVTEDDANGDQLHNEFLIRLWDLDRLSSLDDNGILRFFGFSDHELSPDQQSCLPSEFVRITLCTPTWPRLPSQTRVFAHTQPLIQSLQTDDVIVTALGGDNGPVVQAVGILSRLSSIQLDIELRLKTLASAARTLPRQYGWRISRLRLFTWATIAHIERVVQWVVWLRERAEREAEAAERGLGAAQSALKNMSIITFVLLLWPLCQHNKKLLPLYSDRAPPPSLSDETRLQKIEVAVFKLAPPVIIMACDIKSMPKMLAVDYPATRGVYPEFAAMTEQLEVALRSTTEKTDWSEVEPNAKQAILEMDRSSERDKKVQTEAEKERKRRQNKTRYSGKRTGPYWGQIADQSYQDDSPFKEVTNLLVPQILGFADTIRELTKSHASMATKGLKNLEKAAARVSQNGRCYNSDSDSD</sequence>
<protein>
    <recommendedName>
        <fullName evidence="2">Ubiquitin-like domain-containing protein</fullName>
    </recommendedName>
</protein>
<dbReference type="InterPro" id="IPR054464">
    <property type="entry name" value="ULD_fung"/>
</dbReference>
<feature type="region of interest" description="Disordered" evidence="1">
    <location>
        <begin position="650"/>
        <end position="683"/>
    </location>
</feature>
<dbReference type="PANTHER" id="PTHR38886">
    <property type="entry name" value="SESA DOMAIN-CONTAINING PROTEIN"/>
    <property type="match status" value="1"/>
</dbReference>
<feature type="domain" description="Ubiquitin-like" evidence="2">
    <location>
        <begin position="213"/>
        <end position="293"/>
    </location>
</feature>
<comment type="caution">
    <text evidence="3">The sequence shown here is derived from an EMBL/GenBank/DDBJ whole genome shotgun (WGS) entry which is preliminary data.</text>
</comment>
<gene>
    <name evidence="3" type="ORF">B0H66DRAFT_299126</name>
</gene>
<reference evidence="3" key="1">
    <citation type="journal article" date="2023" name="Mol. Phylogenet. Evol.">
        <title>Genome-scale phylogeny and comparative genomics of the fungal order Sordariales.</title>
        <authorList>
            <person name="Hensen N."/>
            <person name="Bonometti L."/>
            <person name="Westerberg I."/>
            <person name="Brannstrom I.O."/>
            <person name="Guillou S."/>
            <person name="Cros-Aarteil S."/>
            <person name="Calhoun S."/>
            <person name="Haridas S."/>
            <person name="Kuo A."/>
            <person name="Mondo S."/>
            <person name="Pangilinan J."/>
            <person name="Riley R."/>
            <person name="LaButti K."/>
            <person name="Andreopoulos B."/>
            <person name="Lipzen A."/>
            <person name="Chen C."/>
            <person name="Yan M."/>
            <person name="Daum C."/>
            <person name="Ng V."/>
            <person name="Clum A."/>
            <person name="Steindorff A."/>
            <person name="Ohm R.A."/>
            <person name="Martin F."/>
            <person name="Silar P."/>
            <person name="Natvig D.O."/>
            <person name="Lalanne C."/>
            <person name="Gautier V."/>
            <person name="Ament-Velasquez S.L."/>
            <person name="Kruys A."/>
            <person name="Hutchinson M.I."/>
            <person name="Powell A.J."/>
            <person name="Barry K."/>
            <person name="Miller A.N."/>
            <person name="Grigoriev I.V."/>
            <person name="Debuchy R."/>
            <person name="Gladieux P."/>
            <person name="Hiltunen Thoren M."/>
            <person name="Johannesson H."/>
        </authorList>
    </citation>
    <scope>NUCLEOTIDE SEQUENCE</scope>
    <source>
        <strain evidence="3">CBS 118394</strain>
    </source>
</reference>
<feature type="region of interest" description="Disordered" evidence="1">
    <location>
        <begin position="149"/>
        <end position="196"/>
    </location>
</feature>
<evidence type="ECO:0000256" key="1">
    <source>
        <dbReference type="SAM" id="MobiDB-lite"/>
    </source>
</evidence>
<dbReference type="Pfam" id="PF22893">
    <property type="entry name" value="ULD_2"/>
    <property type="match status" value="1"/>
</dbReference>
<feature type="compositionally biased region" description="Basic residues" evidence="1">
    <location>
        <begin position="669"/>
        <end position="680"/>
    </location>
</feature>
<keyword evidence="4" id="KW-1185">Reference proteome</keyword>
<feature type="compositionally biased region" description="Basic and acidic residues" evidence="1">
    <location>
        <begin position="650"/>
        <end position="668"/>
    </location>
</feature>
<organism evidence="3 4">
    <name type="scientific">Apodospora peruviana</name>
    <dbReference type="NCBI Taxonomy" id="516989"/>
    <lineage>
        <taxon>Eukaryota</taxon>
        <taxon>Fungi</taxon>
        <taxon>Dikarya</taxon>
        <taxon>Ascomycota</taxon>
        <taxon>Pezizomycotina</taxon>
        <taxon>Sordariomycetes</taxon>
        <taxon>Sordariomycetidae</taxon>
        <taxon>Sordariales</taxon>
        <taxon>Lasiosphaeriaceae</taxon>
        <taxon>Apodospora</taxon>
    </lineage>
</organism>
<name>A0AAE0I174_9PEZI</name>